<dbReference type="SUPFAM" id="SSF48350">
    <property type="entry name" value="GTPase activation domain, GAP"/>
    <property type="match status" value="1"/>
</dbReference>
<dbReference type="GO" id="GO:0004439">
    <property type="term" value="F:phosphatidylinositol-4,5-bisphosphate 5-phosphatase activity"/>
    <property type="evidence" value="ECO:0007669"/>
    <property type="project" value="TreeGrafter"/>
</dbReference>
<gene>
    <name evidence="6" type="ORF">COEREDRAFT_21533</name>
</gene>
<dbReference type="Gene3D" id="3.60.10.10">
    <property type="entry name" value="Endonuclease/exonuclease/phosphatase"/>
    <property type="match status" value="1"/>
</dbReference>
<dbReference type="InterPro" id="IPR036691">
    <property type="entry name" value="Endo/exonu/phosph_ase_sf"/>
</dbReference>
<dbReference type="STRING" id="763665.A0A2G5B3R7"/>
<keyword evidence="4" id="KW-0968">Cytoplasmic vesicle</keyword>
<dbReference type="Pfam" id="PF22669">
    <property type="entry name" value="Exo_endo_phos2"/>
    <property type="match status" value="1"/>
</dbReference>
<evidence type="ECO:0000256" key="4">
    <source>
        <dbReference type="ARBA" id="ARBA00023329"/>
    </source>
</evidence>
<dbReference type="Pfam" id="PF00620">
    <property type="entry name" value="RhoGAP"/>
    <property type="match status" value="1"/>
</dbReference>
<dbReference type="Pfam" id="PF21310">
    <property type="entry name" value="OCRL-like_ASH"/>
    <property type="match status" value="1"/>
</dbReference>
<dbReference type="Gene3D" id="1.10.555.10">
    <property type="entry name" value="Rho GTPase activation protein"/>
    <property type="match status" value="1"/>
</dbReference>
<dbReference type="InterPro" id="IPR000300">
    <property type="entry name" value="IPPc"/>
</dbReference>
<evidence type="ECO:0000313" key="7">
    <source>
        <dbReference type="Proteomes" id="UP000242474"/>
    </source>
</evidence>
<feature type="non-terminal residue" evidence="6">
    <location>
        <position position="1"/>
    </location>
</feature>
<sequence length="643" mass="71404">KEAWIADSLKKRQNEFVDGQKIRAFVGTWNVNGRAAAETSELSEWLGFVPTTADEIVDITKIPELVVVGFQELDARAEAFVYNDAVKDIEWTEAIERAMGGARGVLEKVASRQLIGMFLLVYVRTDVRKWITEVQTTAVGCGIMGVVGNKGAVAVRLMVQNTMICLVCAHLAHDAAQVDRRNAQFHDLCRRLQFGEDTVFDHNYVIWLGDLNYRLDTDAVTVARALKSDESHTLLAFDQLQRAQMQRQAFVGFEEAAIGFAPTYKLVVGAKTYDLRRQPAWCDRVLWWMHAGNEGGVRNTEYTSIDTVCTSDHRPVRAMLEIGIWRVDVERRRTAFLQVLRELDRAENECIPTATLVPASIEFGAVYFGQVERRKLHVANTGHVPLEFSFVATPIRAKSAAPEWLHIAPAEGMLLPGQSTNVQLTVAVDQRTSAVLSRHAAELQDILVLHLRGGRDYFVQVQGSYQTSVFGMELEVLVHCKSAVRDMSPGDFERCLQSGRLSVPRCVWRMSDFLTRFGTDRGLSLFSHPGDAALVGRIREWLDHDQELDPAEILQGVDSVATCLVEFFGALPAPLIPAELYAACIEAGALSRAAALEAVEELAPANLTVLVYLLAFLRDAVERGAASARRVARVFAVVLLRAP</sequence>
<dbReference type="Proteomes" id="UP000242474">
    <property type="component" value="Unassembled WGS sequence"/>
</dbReference>
<dbReference type="SMART" id="SM00128">
    <property type="entry name" value="IPPc"/>
    <property type="match status" value="1"/>
</dbReference>
<dbReference type="PANTHER" id="PTHR11200:SF300">
    <property type="entry name" value="TYPE II INOSITOL 1,4,5-TRISPHOSPHATE 5-PHOSPHATASE"/>
    <property type="match status" value="1"/>
</dbReference>
<dbReference type="InterPro" id="IPR046985">
    <property type="entry name" value="IP5"/>
</dbReference>
<dbReference type="AlphaFoldDB" id="A0A2G5B3R7"/>
<reference evidence="6 7" key="1">
    <citation type="journal article" date="2015" name="Genome Biol. Evol.">
        <title>Phylogenomic analyses indicate that early fungi evolved digesting cell walls of algal ancestors of land plants.</title>
        <authorList>
            <person name="Chang Y."/>
            <person name="Wang S."/>
            <person name="Sekimoto S."/>
            <person name="Aerts A.L."/>
            <person name="Choi C."/>
            <person name="Clum A."/>
            <person name="LaButti K.M."/>
            <person name="Lindquist E.A."/>
            <person name="Yee Ngan C."/>
            <person name="Ohm R.A."/>
            <person name="Salamov A.A."/>
            <person name="Grigoriev I.V."/>
            <person name="Spatafora J.W."/>
            <person name="Berbee M.L."/>
        </authorList>
    </citation>
    <scope>NUCLEOTIDE SEQUENCE [LARGE SCALE GENOMIC DNA]</scope>
    <source>
        <strain evidence="6 7">NRRL 1564</strain>
    </source>
</reference>
<protein>
    <submittedName>
        <fullName evidence="6">DNase I-like protein</fullName>
    </submittedName>
</protein>
<dbReference type="PROSITE" id="PS50238">
    <property type="entry name" value="RHOGAP"/>
    <property type="match status" value="1"/>
</dbReference>
<evidence type="ECO:0000256" key="1">
    <source>
        <dbReference type="ARBA" id="ARBA00004146"/>
    </source>
</evidence>
<evidence type="ECO:0000313" key="6">
    <source>
        <dbReference type="EMBL" id="PIA13658.1"/>
    </source>
</evidence>
<keyword evidence="3" id="KW-0967">Endosome</keyword>
<dbReference type="PANTHER" id="PTHR11200">
    <property type="entry name" value="INOSITOL 5-PHOSPHATASE"/>
    <property type="match status" value="1"/>
</dbReference>
<evidence type="ECO:0000256" key="3">
    <source>
        <dbReference type="ARBA" id="ARBA00022753"/>
    </source>
</evidence>
<dbReference type="GO" id="GO:0031901">
    <property type="term" value="C:early endosome membrane"/>
    <property type="evidence" value="ECO:0007669"/>
    <property type="project" value="UniProtKB-SubCell"/>
</dbReference>
<evidence type="ECO:0000259" key="5">
    <source>
        <dbReference type="PROSITE" id="PS50238"/>
    </source>
</evidence>
<dbReference type="InterPro" id="IPR013783">
    <property type="entry name" value="Ig-like_fold"/>
</dbReference>
<comment type="subcellular location">
    <subcellularLocation>
        <location evidence="2">Cytoplasmic vesicle</location>
        <location evidence="2">Phagosome membrane</location>
    </subcellularLocation>
    <subcellularLocation>
        <location evidence="1">Early endosome membrane</location>
    </subcellularLocation>
</comment>
<dbReference type="GO" id="GO:0007165">
    <property type="term" value="P:signal transduction"/>
    <property type="evidence" value="ECO:0007669"/>
    <property type="project" value="InterPro"/>
</dbReference>
<name>A0A2G5B3R7_COERN</name>
<evidence type="ECO:0000256" key="2">
    <source>
        <dbReference type="ARBA" id="ARBA00004580"/>
    </source>
</evidence>
<dbReference type="EMBL" id="KZ303529">
    <property type="protein sequence ID" value="PIA13658.1"/>
    <property type="molecule type" value="Genomic_DNA"/>
</dbReference>
<dbReference type="SMART" id="SM00324">
    <property type="entry name" value="RhoGAP"/>
    <property type="match status" value="1"/>
</dbReference>
<dbReference type="InterPro" id="IPR048869">
    <property type="entry name" value="OCRL-1_2_ASH"/>
</dbReference>
<dbReference type="OrthoDB" id="7862313at2759"/>
<organism evidence="6 7">
    <name type="scientific">Coemansia reversa (strain ATCC 12441 / NRRL 1564)</name>
    <dbReference type="NCBI Taxonomy" id="763665"/>
    <lineage>
        <taxon>Eukaryota</taxon>
        <taxon>Fungi</taxon>
        <taxon>Fungi incertae sedis</taxon>
        <taxon>Zoopagomycota</taxon>
        <taxon>Kickxellomycotina</taxon>
        <taxon>Kickxellomycetes</taxon>
        <taxon>Kickxellales</taxon>
        <taxon>Kickxellaceae</taxon>
        <taxon>Coemansia</taxon>
    </lineage>
</organism>
<dbReference type="InterPro" id="IPR000198">
    <property type="entry name" value="RhoGAP_dom"/>
</dbReference>
<keyword evidence="7" id="KW-1185">Reference proteome</keyword>
<dbReference type="GO" id="GO:0046856">
    <property type="term" value="P:phosphatidylinositol dephosphorylation"/>
    <property type="evidence" value="ECO:0007669"/>
    <property type="project" value="InterPro"/>
</dbReference>
<feature type="domain" description="Rho-GAP" evidence="5">
    <location>
        <begin position="490"/>
        <end position="643"/>
    </location>
</feature>
<dbReference type="SUPFAM" id="SSF56219">
    <property type="entry name" value="DNase I-like"/>
    <property type="match status" value="1"/>
</dbReference>
<accession>A0A2G5B3R7</accession>
<dbReference type="InterPro" id="IPR008936">
    <property type="entry name" value="Rho_GTPase_activation_prot"/>
</dbReference>
<dbReference type="Gene3D" id="2.60.40.10">
    <property type="entry name" value="Immunoglobulins"/>
    <property type="match status" value="1"/>
</dbReference>
<feature type="non-terminal residue" evidence="6">
    <location>
        <position position="643"/>
    </location>
</feature>
<proteinExistence type="predicted"/>